<dbReference type="KEGG" id="dpx:DAPPUDRAFT_306344"/>
<keyword evidence="3" id="KW-1185">Reference proteome</keyword>
<dbReference type="Gene3D" id="3.90.70.10">
    <property type="entry name" value="Cysteine proteinases"/>
    <property type="match status" value="1"/>
</dbReference>
<protein>
    <recommendedName>
        <fullName evidence="1">USP domain-containing protein</fullName>
    </recommendedName>
</protein>
<dbReference type="InterPro" id="IPR001394">
    <property type="entry name" value="Peptidase_C19_UCH"/>
</dbReference>
<dbReference type="EMBL" id="GL732571">
    <property type="protein sequence ID" value="EFX75986.1"/>
    <property type="molecule type" value="Genomic_DNA"/>
</dbReference>
<dbReference type="PROSITE" id="PS50235">
    <property type="entry name" value="USP_3"/>
    <property type="match status" value="1"/>
</dbReference>
<dbReference type="InterPro" id="IPR038765">
    <property type="entry name" value="Papain-like_cys_pep_sf"/>
</dbReference>
<organism evidence="2 3">
    <name type="scientific">Daphnia pulex</name>
    <name type="common">Water flea</name>
    <dbReference type="NCBI Taxonomy" id="6669"/>
    <lineage>
        <taxon>Eukaryota</taxon>
        <taxon>Metazoa</taxon>
        <taxon>Ecdysozoa</taxon>
        <taxon>Arthropoda</taxon>
        <taxon>Crustacea</taxon>
        <taxon>Branchiopoda</taxon>
        <taxon>Diplostraca</taxon>
        <taxon>Cladocera</taxon>
        <taxon>Anomopoda</taxon>
        <taxon>Daphniidae</taxon>
        <taxon>Daphnia</taxon>
    </lineage>
</organism>
<evidence type="ECO:0000313" key="3">
    <source>
        <dbReference type="Proteomes" id="UP000000305"/>
    </source>
</evidence>
<dbReference type="PhylomeDB" id="E9GX03"/>
<dbReference type="SUPFAM" id="SSF54001">
    <property type="entry name" value="Cysteine proteinases"/>
    <property type="match status" value="1"/>
</dbReference>
<proteinExistence type="predicted"/>
<name>E9GX03_DAPPU</name>
<evidence type="ECO:0000259" key="1">
    <source>
        <dbReference type="PROSITE" id="PS50235"/>
    </source>
</evidence>
<dbReference type="Pfam" id="PF00443">
    <property type="entry name" value="UCH"/>
    <property type="match status" value="1"/>
</dbReference>
<reference evidence="2 3" key="1">
    <citation type="journal article" date="2011" name="Science">
        <title>The ecoresponsive genome of Daphnia pulex.</title>
        <authorList>
            <person name="Colbourne J.K."/>
            <person name="Pfrender M.E."/>
            <person name="Gilbert D."/>
            <person name="Thomas W.K."/>
            <person name="Tucker A."/>
            <person name="Oakley T.H."/>
            <person name="Tokishita S."/>
            <person name="Aerts A."/>
            <person name="Arnold G.J."/>
            <person name="Basu M.K."/>
            <person name="Bauer D.J."/>
            <person name="Caceres C.E."/>
            <person name="Carmel L."/>
            <person name="Casola C."/>
            <person name="Choi J.H."/>
            <person name="Detter J.C."/>
            <person name="Dong Q."/>
            <person name="Dusheyko S."/>
            <person name="Eads B.D."/>
            <person name="Frohlich T."/>
            <person name="Geiler-Samerotte K.A."/>
            <person name="Gerlach D."/>
            <person name="Hatcher P."/>
            <person name="Jogdeo S."/>
            <person name="Krijgsveld J."/>
            <person name="Kriventseva E.V."/>
            <person name="Kultz D."/>
            <person name="Laforsch C."/>
            <person name="Lindquist E."/>
            <person name="Lopez J."/>
            <person name="Manak J.R."/>
            <person name="Muller J."/>
            <person name="Pangilinan J."/>
            <person name="Patwardhan R.P."/>
            <person name="Pitluck S."/>
            <person name="Pritham E.J."/>
            <person name="Rechtsteiner A."/>
            <person name="Rho M."/>
            <person name="Rogozin I.B."/>
            <person name="Sakarya O."/>
            <person name="Salamov A."/>
            <person name="Schaack S."/>
            <person name="Shapiro H."/>
            <person name="Shiga Y."/>
            <person name="Skalitzky C."/>
            <person name="Smith Z."/>
            <person name="Souvorov A."/>
            <person name="Sung W."/>
            <person name="Tang Z."/>
            <person name="Tsuchiya D."/>
            <person name="Tu H."/>
            <person name="Vos H."/>
            <person name="Wang M."/>
            <person name="Wolf Y.I."/>
            <person name="Yamagata H."/>
            <person name="Yamada T."/>
            <person name="Ye Y."/>
            <person name="Shaw J.R."/>
            <person name="Andrews J."/>
            <person name="Crease T.J."/>
            <person name="Tang H."/>
            <person name="Lucas S.M."/>
            <person name="Robertson H.M."/>
            <person name="Bork P."/>
            <person name="Koonin E.V."/>
            <person name="Zdobnov E.M."/>
            <person name="Grigoriev I.V."/>
            <person name="Lynch M."/>
            <person name="Boore J.L."/>
        </authorList>
    </citation>
    <scope>NUCLEOTIDE SEQUENCE [LARGE SCALE GENOMIC DNA]</scope>
</reference>
<dbReference type="InterPro" id="IPR028889">
    <property type="entry name" value="USP"/>
</dbReference>
<dbReference type="HOGENOM" id="CLU_1857296_0_0_1"/>
<dbReference type="GO" id="GO:0016579">
    <property type="term" value="P:protein deubiquitination"/>
    <property type="evidence" value="ECO:0007669"/>
    <property type="project" value="InterPro"/>
</dbReference>
<feature type="domain" description="USP" evidence="1">
    <location>
        <begin position="8"/>
        <end position="138"/>
    </location>
</feature>
<evidence type="ECO:0000313" key="2">
    <source>
        <dbReference type="EMBL" id="EFX75986.1"/>
    </source>
</evidence>
<gene>
    <name evidence="2" type="ORF">DAPPUDRAFT_306344</name>
</gene>
<dbReference type="InParanoid" id="E9GX03"/>
<dbReference type="Proteomes" id="UP000000305">
    <property type="component" value="Unassembled WGS sequence"/>
</dbReference>
<dbReference type="GO" id="GO:0004843">
    <property type="term" value="F:cysteine-type deubiquitinase activity"/>
    <property type="evidence" value="ECO:0007669"/>
    <property type="project" value="InterPro"/>
</dbReference>
<dbReference type="AlphaFoldDB" id="E9GX03"/>
<sequence length="138" mass="16107">MWKPAKVHLYRNINNCCYVNSTLRSLYSLEDFCFDLETSLVDVQAPLPILFDFFVKLMRVSEDDDEEELVDDLHWYVFRFIENLHLLDVTFGEGGQQDASEFCVRLLNHFSETVPAVIATVLRTYFEGSILQTLICQK</sequence>
<accession>E9GX03</accession>